<dbReference type="Proteomes" id="UP000216107">
    <property type="component" value="Unassembled WGS sequence"/>
</dbReference>
<dbReference type="Proteomes" id="UP000623509">
    <property type="component" value="Unassembled WGS sequence"/>
</dbReference>
<feature type="chain" id="PRO_5012334561" evidence="2">
    <location>
        <begin position="22"/>
        <end position="205"/>
    </location>
</feature>
<evidence type="ECO:0000313" key="6">
    <source>
        <dbReference type="Proteomes" id="UP000623509"/>
    </source>
</evidence>
<sequence length="205" mass="23209">MNRAIVLFSGLTLLWSASGTAASVMPQIDEAYVCTVRDGNTQQRIHMADGNFYAEFYKTESGTPSLFRKDLGQWRSGPSGGVRFTTYYVFDYAQERWANIGWPDERYAGNPQKLEVTVQGSLPYPCVKHSEDSARLIRAARAVRQETDELLRHNRQAQEEKNRKIRQEVEQEKAQVMVAREIAYAAIANAPEELRCVGPESPPVH</sequence>
<gene>
    <name evidence="3" type="ORF">BGI27_17235</name>
    <name evidence="4" type="ORF">CGU29_17065</name>
</gene>
<dbReference type="EMBL" id="NMRN01000101">
    <property type="protein sequence ID" value="PAS91332.1"/>
    <property type="molecule type" value="Genomic_DNA"/>
</dbReference>
<reference evidence="4 5" key="2">
    <citation type="submission" date="2017-07" db="EMBL/GenBank/DDBJ databases">
        <title>Candidatus Dactylopiibacterium carminicum, a nitrogen-fixing symbiont of the cochineal insect Dactylopius coccus and Dactylopius opuntiae (Hemiptera: Coccoidea: Dactylopiidae).</title>
        <authorList>
            <person name="Vera A."/>
        </authorList>
    </citation>
    <scope>NUCLEOTIDE SEQUENCE [LARGE SCALE GENOMIC DNA]</scope>
    <source>
        <strain evidence="4 5">NFDCM</strain>
    </source>
</reference>
<accession>A0A272EMK9</accession>
<evidence type="ECO:0000313" key="3">
    <source>
        <dbReference type="EMBL" id="KAF7597721.1"/>
    </source>
</evidence>
<keyword evidence="1" id="KW-0175">Coiled coil</keyword>
<proteinExistence type="predicted"/>
<dbReference type="RefSeq" id="WP_095526029.1">
    <property type="nucleotide sequence ID" value="NZ_MDUX01000102.1"/>
</dbReference>
<dbReference type="AlphaFoldDB" id="A0A272EMK9"/>
<evidence type="ECO:0000313" key="4">
    <source>
        <dbReference type="EMBL" id="PAS91332.1"/>
    </source>
</evidence>
<evidence type="ECO:0000256" key="2">
    <source>
        <dbReference type="SAM" id="SignalP"/>
    </source>
</evidence>
<comment type="caution">
    <text evidence="4">The sequence shown here is derived from an EMBL/GenBank/DDBJ whole genome shotgun (WGS) entry which is preliminary data.</text>
</comment>
<feature type="coiled-coil region" evidence="1">
    <location>
        <begin position="140"/>
        <end position="175"/>
    </location>
</feature>
<keyword evidence="2" id="KW-0732">Signal</keyword>
<evidence type="ECO:0000256" key="1">
    <source>
        <dbReference type="SAM" id="Coils"/>
    </source>
</evidence>
<dbReference type="EMBL" id="MDUX01000102">
    <property type="protein sequence ID" value="KAF7597721.1"/>
    <property type="molecule type" value="Genomic_DNA"/>
</dbReference>
<protein>
    <submittedName>
        <fullName evidence="4">Uncharacterized protein</fullName>
    </submittedName>
</protein>
<feature type="signal peptide" evidence="2">
    <location>
        <begin position="1"/>
        <end position="21"/>
    </location>
</feature>
<reference evidence="3 6" key="1">
    <citation type="submission" date="2016-08" db="EMBL/GenBank/DDBJ databases">
        <title>Candidatus Dactylopiibacterium carminicum genome sequence.</title>
        <authorList>
            <person name="Ramirez-Puebla S.T."/>
            <person name="Ormeno-Orrillo E."/>
            <person name="Vera-Ponce De Leon A."/>
            <person name="Luis L."/>
            <person name="Sanchez-Flores A."/>
            <person name="Monica R."/>
            <person name="Martinez-Romero E."/>
        </authorList>
    </citation>
    <scope>NUCLEOTIDE SEQUENCE [LARGE SCALE GENOMIC DNA]</scope>
    <source>
        <strain evidence="3">END1</strain>
    </source>
</reference>
<keyword evidence="6" id="KW-1185">Reference proteome</keyword>
<evidence type="ECO:0000313" key="5">
    <source>
        <dbReference type="Proteomes" id="UP000216107"/>
    </source>
</evidence>
<organism evidence="4 5">
    <name type="scientific">Candidatus Dactylopiibacterium carminicum</name>
    <dbReference type="NCBI Taxonomy" id="857335"/>
    <lineage>
        <taxon>Bacteria</taxon>
        <taxon>Pseudomonadati</taxon>
        <taxon>Pseudomonadota</taxon>
        <taxon>Betaproteobacteria</taxon>
        <taxon>Rhodocyclales</taxon>
        <taxon>Rhodocyclaceae</taxon>
        <taxon>Candidatus Dactylopiibacterium</taxon>
    </lineage>
</organism>
<name>A0A272EMK9_9RHOO</name>